<sequence>MLQGRGKGVAPPLGFLQVSNSRTLYMLQGRGRRLLLLQAFYRFPTAGHYICCRGEAGGCSSFRLSTGFQQQDIIYAAGERQEAAPPSGFLQVSNSRTLYLPSLGSTDRLFLLSDPEDHTWNSWGGGDCFLILLSFLVKLYHGLQCFLAFFAVSGHIEKCSSYETNMFFS</sequence>
<protein>
    <submittedName>
        <fullName evidence="1">Uncharacterized protein</fullName>
    </submittedName>
</protein>
<keyword evidence="2" id="KW-1185">Reference proteome</keyword>
<dbReference type="EMBL" id="JAGTTL010000001">
    <property type="protein sequence ID" value="KAK6328330.1"/>
    <property type="molecule type" value="Genomic_DNA"/>
</dbReference>
<name>A0AAN8MPL8_9TELE</name>
<dbReference type="Proteomes" id="UP001356427">
    <property type="component" value="Unassembled WGS sequence"/>
</dbReference>
<accession>A0AAN8MPL8</accession>
<reference evidence="1 2" key="1">
    <citation type="submission" date="2021-04" db="EMBL/GenBank/DDBJ databases">
        <authorList>
            <person name="De Guttry C."/>
            <person name="Zahm M."/>
            <person name="Klopp C."/>
            <person name="Cabau C."/>
            <person name="Louis A."/>
            <person name="Berthelot C."/>
            <person name="Parey E."/>
            <person name="Roest Crollius H."/>
            <person name="Montfort J."/>
            <person name="Robinson-Rechavi M."/>
            <person name="Bucao C."/>
            <person name="Bouchez O."/>
            <person name="Gislard M."/>
            <person name="Lluch J."/>
            <person name="Milhes M."/>
            <person name="Lampietro C."/>
            <person name="Lopez Roques C."/>
            <person name="Donnadieu C."/>
            <person name="Braasch I."/>
            <person name="Desvignes T."/>
            <person name="Postlethwait J."/>
            <person name="Bobe J."/>
            <person name="Wedekind C."/>
            <person name="Guiguen Y."/>
        </authorList>
    </citation>
    <scope>NUCLEOTIDE SEQUENCE [LARGE SCALE GENOMIC DNA]</scope>
    <source>
        <strain evidence="1">Cs_M1</strain>
        <tissue evidence="1">Blood</tissue>
    </source>
</reference>
<organism evidence="1 2">
    <name type="scientific">Coregonus suidteri</name>
    <dbReference type="NCBI Taxonomy" id="861788"/>
    <lineage>
        <taxon>Eukaryota</taxon>
        <taxon>Metazoa</taxon>
        <taxon>Chordata</taxon>
        <taxon>Craniata</taxon>
        <taxon>Vertebrata</taxon>
        <taxon>Euteleostomi</taxon>
        <taxon>Actinopterygii</taxon>
        <taxon>Neopterygii</taxon>
        <taxon>Teleostei</taxon>
        <taxon>Protacanthopterygii</taxon>
        <taxon>Salmoniformes</taxon>
        <taxon>Salmonidae</taxon>
        <taxon>Coregoninae</taxon>
        <taxon>Coregonus</taxon>
    </lineage>
</organism>
<proteinExistence type="predicted"/>
<gene>
    <name evidence="1" type="ORF">J4Q44_G00003080</name>
</gene>
<comment type="caution">
    <text evidence="1">The sequence shown here is derived from an EMBL/GenBank/DDBJ whole genome shotgun (WGS) entry which is preliminary data.</text>
</comment>
<dbReference type="AlphaFoldDB" id="A0AAN8MPL8"/>
<evidence type="ECO:0000313" key="2">
    <source>
        <dbReference type="Proteomes" id="UP001356427"/>
    </source>
</evidence>
<evidence type="ECO:0000313" key="1">
    <source>
        <dbReference type="EMBL" id="KAK6328330.1"/>
    </source>
</evidence>